<dbReference type="InParanoid" id="G9ESE1"/>
<proteinExistence type="predicted"/>
<gene>
    <name evidence="1" type="ORF">LDG_8214</name>
</gene>
<protein>
    <submittedName>
        <fullName evidence="1">Uncharacterized protein</fullName>
    </submittedName>
</protein>
<accession>G9ESE1</accession>
<dbReference type="AlphaFoldDB" id="G9ESE1"/>
<name>G9ESE1_9GAMM</name>
<dbReference type="RefSeq" id="WP_006872097.1">
    <property type="nucleotide sequence ID" value="NZ_JH413843.1"/>
</dbReference>
<dbReference type="HOGENOM" id="CLU_2569586_0_0_6"/>
<reference evidence="1 2" key="1">
    <citation type="journal article" date="2011" name="BMC Genomics">
        <title>Insight into cross-talk between intra-amoebal pathogens.</title>
        <authorList>
            <person name="Gimenez G."/>
            <person name="Bertelli C."/>
            <person name="Moliner C."/>
            <person name="Robert C."/>
            <person name="Raoult D."/>
            <person name="Fournier P.E."/>
            <person name="Greub G."/>
        </authorList>
    </citation>
    <scope>NUCLEOTIDE SEQUENCE [LARGE SCALE GENOMIC DNA]</scope>
    <source>
        <strain evidence="1 2">LLAP12</strain>
    </source>
</reference>
<dbReference type="EMBL" id="JH413843">
    <property type="protein sequence ID" value="EHL29922.1"/>
    <property type="molecule type" value="Genomic_DNA"/>
</dbReference>
<evidence type="ECO:0000313" key="1">
    <source>
        <dbReference type="EMBL" id="EHL29922.1"/>
    </source>
</evidence>
<sequence>MSLDSFYHESFKKWLKGKCSVQSDAVTDSFDDSGIQAYYEPSRQVFIISPGEKEYPRQIVENTLYQEEEFNSLVVEMLKKS</sequence>
<keyword evidence="2" id="KW-1185">Reference proteome</keyword>
<dbReference type="OrthoDB" id="5638751at2"/>
<dbReference type="Proteomes" id="UP000002770">
    <property type="component" value="Unassembled WGS sequence"/>
</dbReference>
<organism evidence="1 2">
    <name type="scientific">Legionella drancourtii LLAP12</name>
    <dbReference type="NCBI Taxonomy" id="658187"/>
    <lineage>
        <taxon>Bacteria</taxon>
        <taxon>Pseudomonadati</taxon>
        <taxon>Pseudomonadota</taxon>
        <taxon>Gammaproteobacteria</taxon>
        <taxon>Legionellales</taxon>
        <taxon>Legionellaceae</taxon>
        <taxon>Legionella</taxon>
    </lineage>
</organism>
<evidence type="ECO:0000313" key="2">
    <source>
        <dbReference type="Proteomes" id="UP000002770"/>
    </source>
</evidence>